<name>A0A837B5U7_XANVA</name>
<reference evidence="1" key="1">
    <citation type="submission" date="2012-05" db="EMBL/GenBank/DDBJ databases">
        <authorList>
            <person name="Studholme D.J."/>
            <person name="Wasukira A."/>
            <person name="Grant M."/>
        </authorList>
    </citation>
    <scope>NUCLEOTIDE SEQUENCE [LARGE SCALE GENOMIC DNA]</scope>
    <source>
        <strain evidence="1">NCPPB 890</strain>
    </source>
</reference>
<gene>
    <name evidence="1" type="ORF">A11K_0116855</name>
</gene>
<dbReference type="EMBL" id="AKBN01001012">
    <property type="protein sequence ID" value="KFA01281.1"/>
    <property type="molecule type" value="Genomic_DNA"/>
</dbReference>
<evidence type="ECO:0000313" key="1">
    <source>
        <dbReference type="EMBL" id="KFA01281.1"/>
    </source>
</evidence>
<protein>
    <submittedName>
        <fullName evidence="1">Uncharacterized protein</fullName>
    </submittedName>
</protein>
<accession>A0A837B5U7</accession>
<dbReference type="AlphaFoldDB" id="A0A837B5U7"/>
<comment type="caution">
    <text evidence="1">The sequence shown here is derived from an EMBL/GenBank/DDBJ whole genome shotgun (WGS) entry which is preliminary data.</text>
</comment>
<proteinExistence type="predicted"/>
<organism evidence="1">
    <name type="scientific">Xanthomonas vasicola pv. vasculorum NCPPB 890</name>
    <dbReference type="NCBI Taxonomy" id="1184265"/>
    <lineage>
        <taxon>Bacteria</taxon>
        <taxon>Pseudomonadati</taxon>
        <taxon>Pseudomonadota</taxon>
        <taxon>Gammaproteobacteria</taxon>
        <taxon>Lysobacterales</taxon>
        <taxon>Lysobacteraceae</taxon>
        <taxon>Xanthomonas</taxon>
    </lineage>
</organism>
<sequence length="62" mass="6807">MSARFTIAWLPLILDCAIRLASLSYLTSSMSGADWMPDAALVNQVLECNSSFLSNVVEKARK</sequence>